<protein>
    <submittedName>
        <fullName evidence="2">Uncharacterized protein</fullName>
    </submittedName>
</protein>
<dbReference type="RefSeq" id="WP_379259726.1">
    <property type="nucleotide sequence ID" value="NZ_JBHUMJ010000002.1"/>
</dbReference>
<feature type="compositionally biased region" description="Basic and acidic residues" evidence="1">
    <location>
        <begin position="39"/>
        <end position="52"/>
    </location>
</feature>
<organism evidence="2 3">
    <name type="scientific">Paenibacillus shunpengii</name>
    <dbReference type="NCBI Taxonomy" id="2054424"/>
    <lineage>
        <taxon>Bacteria</taxon>
        <taxon>Bacillati</taxon>
        <taxon>Bacillota</taxon>
        <taxon>Bacilli</taxon>
        <taxon>Bacillales</taxon>
        <taxon>Paenibacillaceae</taxon>
        <taxon>Paenibacillus</taxon>
    </lineage>
</organism>
<comment type="caution">
    <text evidence="2">The sequence shown here is derived from an EMBL/GenBank/DDBJ whole genome shotgun (WGS) entry which is preliminary data.</text>
</comment>
<proteinExistence type="predicted"/>
<feature type="region of interest" description="Disordered" evidence="1">
    <location>
        <begin position="1"/>
        <end position="63"/>
    </location>
</feature>
<evidence type="ECO:0000313" key="2">
    <source>
        <dbReference type="EMBL" id="MFD2698856.1"/>
    </source>
</evidence>
<gene>
    <name evidence="2" type="ORF">ACFSVM_00100</name>
</gene>
<evidence type="ECO:0000256" key="1">
    <source>
        <dbReference type="SAM" id="MobiDB-lite"/>
    </source>
</evidence>
<evidence type="ECO:0000313" key="3">
    <source>
        <dbReference type="Proteomes" id="UP001597540"/>
    </source>
</evidence>
<dbReference type="Proteomes" id="UP001597540">
    <property type="component" value="Unassembled WGS sequence"/>
</dbReference>
<reference evidence="3" key="1">
    <citation type="journal article" date="2019" name="Int. J. Syst. Evol. Microbiol.">
        <title>The Global Catalogue of Microorganisms (GCM) 10K type strain sequencing project: providing services to taxonomists for standard genome sequencing and annotation.</title>
        <authorList>
            <consortium name="The Broad Institute Genomics Platform"/>
            <consortium name="The Broad Institute Genome Sequencing Center for Infectious Disease"/>
            <person name="Wu L."/>
            <person name="Ma J."/>
        </authorList>
    </citation>
    <scope>NUCLEOTIDE SEQUENCE [LARGE SCALE GENOMIC DNA]</scope>
    <source>
        <strain evidence="3">KCTC 33849</strain>
    </source>
</reference>
<keyword evidence="3" id="KW-1185">Reference proteome</keyword>
<sequence length="63" mass="7232">MRSKQGMALMKQGAQRRRHRQGPGTFAEGKQQKVPAELHAQRARELPREPQRICRRQTVGKLG</sequence>
<accession>A0ABW5SGM5</accession>
<dbReference type="EMBL" id="JBHUMJ010000002">
    <property type="protein sequence ID" value="MFD2698856.1"/>
    <property type="molecule type" value="Genomic_DNA"/>
</dbReference>
<name>A0ABW5SGM5_9BACL</name>